<dbReference type="InterPro" id="IPR000160">
    <property type="entry name" value="GGDEF_dom"/>
</dbReference>
<dbReference type="OrthoDB" id="9803824at2"/>
<dbReference type="PROSITE" id="PS50887">
    <property type="entry name" value="GGDEF"/>
    <property type="match status" value="1"/>
</dbReference>
<dbReference type="GO" id="GO:1902201">
    <property type="term" value="P:negative regulation of bacterial-type flagellum-dependent cell motility"/>
    <property type="evidence" value="ECO:0007669"/>
    <property type="project" value="TreeGrafter"/>
</dbReference>
<dbReference type="PANTHER" id="PTHR45138:SF9">
    <property type="entry name" value="DIGUANYLATE CYCLASE DGCM-RELATED"/>
    <property type="match status" value="1"/>
</dbReference>
<dbReference type="FunFam" id="3.30.70.270:FF:000001">
    <property type="entry name" value="Diguanylate cyclase domain protein"/>
    <property type="match status" value="1"/>
</dbReference>
<reference evidence="6 7" key="2">
    <citation type="submission" date="2019-01" db="EMBL/GenBank/DDBJ databases">
        <title>Motilimonas pumilus sp. nov., isolated from the gut of sea cucumber (Apostichopus japonicus).</title>
        <authorList>
            <person name="Wang F.-Q."/>
            <person name="Ren L.-H."/>
            <person name="Lin Y.-W."/>
            <person name="Sun G.-H."/>
            <person name="Du Z.-J."/>
            <person name="Zhao J.-X."/>
            <person name="Liu X.-J."/>
            <person name="Liu L.-J."/>
        </authorList>
    </citation>
    <scope>NUCLEOTIDE SEQUENCE [LARGE SCALE GENOMIC DNA]</scope>
    <source>
        <strain evidence="6 7">PLHSC7-2</strain>
    </source>
</reference>
<dbReference type="EC" id="2.7.7.65" evidence="2"/>
<evidence type="ECO:0000256" key="4">
    <source>
        <dbReference type="SAM" id="Coils"/>
    </source>
</evidence>
<protein>
    <recommendedName>
        <fullName evidence="2">diguanylate cyclase</fullName>
        <ecNumber evidence="2">2.7.7.65</ecNumber>
    </recommendedName>
</protein>
<sequence length="728" mass="83023">MDLKLCCDEIVQQDSIKHLYQATFSLLRRYFPAVHAYWFSPVGDWQVKACAELTSDSCKLSKVSEPEATLLCHRTSSGEAAFNELRAWLQPLASQFSYERSMVTACHNQQDYLVLALPQAVEAHLMLVLKLSEPVLLNDAMQSTAHVCLLQISRQQQKLEFSHHSHQQLSLKHNLESEVIEHIYQNHYLLSFTQKLHKSIMDLSQIKHLDSLYRGVVETSQSQFELDRVALYLYQDSSKKVMPSYGGNVQGQVEPLPDDGLSLADYPWVEKLLQQGQVFDLTETVPLQSPDGKQVMGWRLTLLLMDKDTCIGWLQIDNSIRHNPLLKHQKRVLGVFSSSVAQLLNAMQQEQDFNVLYEINQALAKQSSLDNVCKKSIELGRAFLHLDRAALLLVDPTQCYVVGTWGTNQQGQVVAEHGFKEAIESVPSYHRGMVEHDYFEVNHGCTLHYNQDPVGNGSHGVFSLWDEQKILGFLVVDNLFSQAPFTAHQVDVIKVFCQNIAQIMATRRAEFALKQLNEELELRVQRRTQALEQKQQDLALLNKELAKVSATDALTQIANRYHFDKVYRKELSRAIRQHRSVAIIMIDIDYFKQFNDIYGHIRGDECLYQVAQCLNDCAQRGSDLVARYGGEEFIILLSDCRLQNILELTHKIKREIAKLGICHEYEQANSQLTISAGFVLRQPHLKTMADDLIDMADQALYQAKRRGRNIIVNYDDGVANKNPALLPD</sequence>
<dbReference type="GO" id="GO:0043709">
    <property type="term" value="P:cell adhesion involved in single-species biofilm formation"/>
    <property type="evidence" value="ECO:0007669"/>
    <property type="project" value="TreeGrafter"/>
</dbReference>
<dbReference type="PANTHER" id="PTHR45138">
    <property type="entry name" value="REGULATORY COMPONENTS OF SENSORY TRANSDUCTION SYSTEM"/>
    <property type="match status" value="1"/>
</dbReference>
<dbReference type="SMART" id="SM00267">
    <property type="entry name" value="GGDEF"/>
    <property type="match status" value="1"/>
</dbReference>
<dbReference type="SMART" id="SM00065">
    <property type="entry name" value="GAF"/>
    <property type="match status" value="2"/>
</dbReference>
<dbReference type="InterPro" id="IPR043128">
    <property type="entry name" value="Rev_trsase/Diguanyl_cyclase"/>
</dbReference>
<keyword evidence="7" id="KW-1185">Reference proteome</keyword>
<dbReference type="SUPFAM" id="SSF55781">
    <property type="entry name" value="GAF domain-like"/>
    <property type="match status" value="2"/>
</dbReference>
<feature type="coiled-coil region" evidence="4">
    <location>
        <begin position="513"/>
        <end position="551"/>
    </location>
</feature>
<evidence type="ECO:0000256" key="2">
    <source>
        <dbReference type="ARBA" id="ARBA00012528"/>
    </source>
</evidence>
<dbReference type="GO" id="GO:0052621">
    <property type="term" value="F:diguanylate cyclase activity"/>
    <property type="evidence" value="ECO:0007669"/>
    <property type="project" value="UniProtKB-EC"/>
</dbReference>
<organism evidence="6 7">
    <name type="scientific">Motilimonas pumila</name>
    <dbReference type="NCBI Taxonomy" id="2303987"/>
    <lineage>
        <taxon>Bacteria</taxon>
        <taxon>Pseudomonadati</taxon>
        <taxon>Pseudomonadota</taxon>
        <taxon>Gammaproteobacteria</taxon>
        <taxon>Alteromonadales</taxon>
        <taxon>Alteromonadales genera incertae sedis</taxon>
        <taxon>Motilimonas</taxon>
    </lineage>
</organism>
<name>A0A418YAW8_9GAMM</name>
<evidence type="ECO:0000256" key="3">
    <source>
        <dbReference type="ARBA" id="ARBA00034247"/>
    </source>
</evidence>
<dbReference type="Pfam" id="PF00990">
    <property type="entry name" value="GGDEF"/>
    <property type="match status" value="1"/>
</dbReference>
<evidence type="ECO:0000313" key="7">
    <source>
        <dbReference type="Proteomes" id="UP000283255"/>
    </source>
</evidence>
<keyword evidence="4" id="KW-0175">Coiled coil</keyword>
<dbReference type="InterPro" id="IPR029787">
    <property type="entry name" value="Nucleotide_cyclase"/>
</dbReference>
<dbReference type="NCBIfam" id="TIGR00254">
    <property type="entry name" value="GGDEF"/>
    <property type="match status" value="1"/>
</dbReference>
<feature type="domain" description="GGDEF" evidence="5">
    <location>
        <begin position="579"/>
        <end position="716"/>
    </location>
</feature>
<dbReference type="RefSeq" id="WP_119912060.1">
    <property type="nucleotide sequence ID" value="NZ_QZCH01000029.1"/>
</dbReference>
<accession>A0A418YAW8</accession>
<reference evidence="6 7" key="1">
    <citation type="submission" date="2018-09" db="EMBL/GenBank/DDBJ databases">
        <authorList>
            <person name="Wang F."/>
        </authorList>
    </citation>
    <scope>NUCLEOTIDE SEQUENCE [LARGE SCALE GENOMIC DNA]</scope>
    <source>
        <strain evidence="6 7">PLHSC7-2</strain>
    </source>
</reference>
<dbReference type="AlphaFoldDB" id="A0A418YAW8"/>
<evidence type="ECO:0000256" key="1">
    <source>
        <dbReference type="ARBA" id="ARBA00001946"/>
    </source>
</evidence>
<evidence type="ECO:0000313" key="6">
    <source>
        <dbReference type="EMBL" id="RJG40117.1"/>
    </source>
</evidence>
<evidence type="ECO:0000259" key="5">
    <source>
        <dbReference type="PROSITE" id="PS50887"/>
    </source>
</evidence>
<dbReference type="Proteomes" id="UP000283255">
    <property type="component" value="Unassembled WGS sequence"/>
</dbReference>
<gene>
    <name evidence="6" type="ORF">D1Z90_17350</name>
</gene>
<comment type="catalytic activity">
    <reaction evidence="3">
        <text>2 GTP = 3',3'-c-di-GMP + 2 diphosphate</text>
        <dbReference type="Rhea" id="RHEA:24898"/>
        <dbReference type="ChEBI" id="CHEBI:33019"/>
        <dbReference type="ChEBI" id="CHEBI:37565"/>
        <dbReference type="ChEBI" id="CHEBI:58805"/>
        <dbReference type="EC" id="2.7.7.65"/>
    </reaction>
</comment>
<proteinExistence type="predicted"/>
<dbReference type="InterPro" id="IPR050469">
    <property type="entry name" value="Diguanylate_Cyclase"/>
</dbReference>
<dbReference type="Gene3D" id="3.30.450.40">
    <property type="match status" value="2"/>
</dbReference>
<dbReference type="InterPro" id="IPR029016">
    <property type="entry name" value="GAF-like_dom_sf"/>
</dbReference>
<dbReference type="EMBL" id="QZCH01000029">
    <property type="protein sequence ID" value="RJG40117.1"/>
    <property type="molecule type" value="Genomic_DNA"/>
</dbReference>
<comment type="caution">
    <text evidence="6">The sequence shown here is derived from an EMBL/GenBank/DDBJ whole genome shotgun (WGS) entry which is preliminary data.</text>
</comment>
<dbReference type="GO" id="GO:0005886">
    <property type="term" value="C:plasma membrane"/>
    <property type="evidence" value="ECO:0007669"/>
    <property type="project" value="TreeGrafter"/>
</dbReference>
<comment type="cofactor">
    <cofactor evidence="1">
        <name>Mg(2+)</name>
        <dbReference type="ChEBI" id="CHEBI:18420"/>
    </cofactor>
</comment>
<dbReference type="SUPFAM" id="SSF55073">
    <property type="entry name" value="Nucleotide cyclase"/>
    <property type="match status" value="1"/>
</dbReference>
<dbReference type="InterPro" id="IPR003018">
    <property type="entry name" value="GAF"/>
</dbReference>
<dbReference type="CDD" id="cd01949">
    <property type="entry name" value="GGDEF"/>
    <property type="match status" value="1"/>
</dbReference>
<dbReference type="Pfam" id="PF01590">
    <property type="entry name" value="GAF"/>
    <property type="match status" value="1"/>
</dbReference>
<dbReference type="Gene3D" id="3.30.70.270">
    <property type="match status" value="1"/>
</dbReference>